<reference evidence="6 7" key="1">
    <citation type="submission" date="2021-06" db="EMBL/GenBank/DDBJ databases">
        <title>Faecalicatena sp. nov. isolated from porcine feces.</title>
        <authorList>
            <person name="Oh B.S."/>
            <person name="Lee J.H."/>
        </authorList>
    </citation>
    <scope>NUCLEOTIDE SEQUENCE [LARGE SCALE GENOMIC DNA]</scope>
    <source>
        <strain evidence="6 7">AGMB00832</strain>
    </source>
</reference>
<name>A0ABS6D6W7_9FIRM</name>
<accession>A0ABS6D6W7</accession>
<dbReference type="PANTHER" id="PTHR24421:SF60">
    <property type="entry name" value="SENSOR HISTIDINE KINASE COMP"/>
    <property type="match status" value="1"/>
</dbReference>
<keyword evidence="4" id="KW-0472">Membrane</keyword>
<dbReference type="InterPro" id="IPR003594">
    <property type="entry name" value="HATPase_dom"/>
</dbReference>
<feature type="transmembrane region" description="Helical" evidence="4">
    <location>
        <begin position="62"/>
        <end position="81"/>
    </location>
</feature>
<feature type="domain" description="Histidine kinase/HSP90-like ATPase" evidence="5">
    <location>
        <begin position="418"/>
        <end position="509"/>
    </location>
</feature>
<sequence length="519" mass="59070">MKREVLKPVFLLNHFFVILYLCSLANGMADLSIRGLVPIYLAALLLMDISYIVSANVTGNRILYLFCGLLALDGWYLLLSFRNAFLADLFFRLLSPVIIYVSVRFILVFLFQGYSYKYKKGIDVLLMITCVSAIVSVFLTKRIFAACYGVQFVISILSFLFIVLYHHERVGYVVRSEKKALLISVGITVMGFLIYYFATLGIRDHIGNFGVYLTVLIFSLSIHGIVLKESSGVPLSTVFDRGQRWFVFAVCIAALCLISLAYQRSALLFAIEWNVFVFLIFLCNMILGWNLRKKSNMGIKNHYTAALEKLRKEEQLKAEFSNFLHDDILQDLLSVKNMLGKAYRPEVQDMIYEALDGLNVRIRERMQDYHPVILKNLTVKENYQQLIKEVTASFPQRHITISFECPQDIFIPEPYDMLLYRILRELLTNVCKHSDGDCAWIILAFGKARAILTVSDNGTAEISPKAVTNALSQKGILSVREQTEALGGSMDVSRNQPCGMQIRIEIPMKGDVSYQHFVS</sequence>
<dbReference type="InterPro" id="IPR050482">
    <property type="entry name" value="Sensor_HK_TwoCompSys"/>
</dbReference>
<keyword evidence="7" id="KW-1185">Reference proteome</keyword>
<feature type="transmembrane region" description="Helical" evidence="4">
    <location>
        <begin position="35"/>
        <end position="55"/>
    </location>
</feature>
<feature type="transmembrane region" description="Helical" evidence="4">
    <location>
        <begin position="179"/>
        <end position="197"/>
    </location>
</feature>
<keyword evidence="4" id="KW-1133">Transmembrane helix</keyword>
<evidence type="ECO:0000256" key="1">
    <source>
        <dbReference type="ARBA" id="ARBA00022679"/>
    </source>
</evidence>
<evidence type="ECO:0000313" key="7">
    <source>
        <dbReference type="Proteomes" id="UP000723714"/>
    </source>
</evidence>
<feature type="transmembrane region" description="Helical" evidence="4">
    <location>
        <begin position="209"/>
        <end position="227"/>
    </location>
</feature>
<evidence type="ECO:0000256" key="3">
    <source>
        <dbReference type="ARBA" id="ARBA00023012"/>
    </source>
</evidence>
<feature type="transmembrane region" description="Helical" evidence="4">
    <location>
        <begin position="93"/>
        <end position="112"/>
    </location>
</feature>
<feature type="transmembrane region" description="Helical" evidence="4">
    <location>
        <begin position="245"/>
        <end position="262"/>
    </location>
</feature>
<dbReference type="Pfam" id="PF02518">
    <property type="entry name" value="HATPase_c"/>
    <property type="match status" value="1"/>
</dbReference>
<comment type="caution">
    <text evidence="6">The sequence shown here is derived from an EMBL/GenBank/DDBJ whole genome shotgun (WGS) entry which is preliminary data.</text>
</comment>
<keyword evidence="6" id="KW-0547">Nucleotide-binding</keyword>
<feature type="transmembrane region" description="Helical" evidence="4">
    <location>
        <begin position="150"/>
        <end position="167"/>
    </location>
</feature>
<organism evidence="6 7">
    <name type="scientific">Faecalicatena faecalis</name>
    <dbReference type="NCBI Taxonomy" id="2726362"/>
    <lineage>
        <taxon>Bacteria</taxon>
        <taxon>Bacillati</taxon>
        <taxon>Bacillota</taxon>
        <taxon>Clostridia</taxon>
        <taxon>Lachnospirales</taxon>
        <taxon>Lachnospiraceae</taxon>
        <taxon>Faecalicatena</taxon>
    </lineage>
</organism>
<proteinExistence type="predicted"/>
<evidence type="ECO:0000259" key="5">
    <source>
        <dbReference type="Pfam" id="PF02518"/>
    </source>
</evidence>
<dbReference type="RefSeq" id="WP_216243551.1">
    <property type="nucleotide sequence ID" value="NZ_JABACJ020000016.1"/>
</dbReference>
<feature type="transmembrane region" description="Helical" evidence="4">
    <location>
        <begin position="9"/>
        <end position="29"/>
    </location>
</feature>
<feature type="transmembrane region" description="Helical" evidence="4">
    <location>
        <begin position="268"/>
        <end position="291"/>
    </location>
</feature>
<dbReference type="GO" id="GO:0005524">
    <property type="term" value="F:ATP binding"/>
    <property type="evidence" value="ECO:0007669"/>
    <property type="project" value="UniProtKB-KW"/>
</dbReference>
<dbReference type="EMBL" id="JABACJ020000016">
    <property type="protein sequence ID" value="MBU3877229.1"/>
    <property type="molecule type" value="Genomic_DNA"/>
</dbReference>
<evidence type="ECO:0000256" key="2">
    <source>
        <dbReference type="ARBA" id="ARBA00022777"/>
    </source>
</evidence>
<dbReference type="PANTHER" id="PTHR24421">
    <property type="entry name" value="NITRATE/NITRITE SENSOR PROTEIN NARX-RELATED"/>
    <property type="match status" value="1"/>
</dbReference>
<keyword evidence="3" id="KW-0902">Two-component regulatory system</keyword>
<dbReference type="CDD" id="cd16917">
    <property type="entry name" value="HATPase_UhpB-NarQ-NarX-like"/>
    <property type="match status" value="1"/>
</dbReference>
<evidence type="ECO:0000313" key="6">
    <source>
        <dbReference type="EMBL" id="MBU3877229.1"/>
    </source>
</evidence>
<keyword evidence="1" id="KW-0808">Transferase</keyword>
<gene>
    <name evidence="6" type="ORF">HGO97_015595</name>
</gene>
<evidence type="ECO:0000256" key="4">
    <source>
        <dbReference type="SAM" id="Phobius"/>
    </source>
</evidence>
<protein>
    <submittedName>
        <fullName evidence="6">ATP-binding protein</fullName>
    </submittedName>
</protein>
<dbReference type="Proteomes" id="UP000723714">
    <property type="component" value="Unassembled WGS sequence"/>
</dbReference>
<keyword evidence="2" id="KW-0418">Kinase</keyword>
<keyword evidence="4" id="KW-0812">Transmembrane</keyword>
<keyword evidence="6" id="KW-0067">ATP-binding</keyword>